<gene>
    <name evidence="6" type="ORF">HERI1096_LOCUS8924</name>
</gene>
<dbReference type="Pfam" id="PF01027">
    <property type="entry name" value="Bax1-I"/>
    <property type="match status" value="2"/>
</dbReference>
<feature type="transmembrane region" description="Helical" evidence="5">
    <location>
        <begin position="78"/>
        <end position="99"/>
    </location>
</feature>
<dbReference type="InterPro" id="IPR006214">
    <property type="entry name" value="Bax_inhibitor_1-related"/>
</dbReference>
<evidence type="ECO:0000256" key="3">
    <source>
        <dbReference type="ARBA" id="ARBA00022989"/>
    </source>
</evidence>
<dbReference type="GO" id="GO:0016020">
    <property type="term" value="C:membrane"/>
    <property type="evidence" value="ECO:0007669"/>
    <property type="project" value="UniProtKB-SubCell"/>
</dbReference>
<keyword evidence="4 5" id="KW-0472">Membrane</keyword>
<dbReference type="PANTHER" id="PTHR23291">
    <property type="entry name" value="BAX INHIBITOR-RELATED"/>
    <property type="match status" value="1"/>
</dbReference>
<feature type="transmembrane region" description="Helical" evidence="5">
    <location>
        <begin position="132"/>
        <end position="152"/>
    </location>
</feature>
<evidence type="ECO:0000313" key="6">
    <source>
        <dbReference type="EMBL" id="CAE0108264.1"/>
    </source>
</evidence>
<organism evidence="6">
    <name type="scientific">Haptolina ericina</name>
    <dbReference type="NCBI Taxonomy" id="156174"/>
    <lineage>
        <taxon>Eukaryota</taxon>
        <taxon>Haptista</taxon>
        <taxon>Haptophyta</taxon>
        <taxon>Prymnesiophyceae</taxon>
        <taxon>Prymnesiales</taxon>
        <taxon>Prymnesiaceae</taxon>
        <taxon>Haptolina</taxon>
    </lineage>
</organism>
<evidence type="ECO:0000256" key="5">
    <source>
        <dbReference type="RuleBase" id="RU004379"/>
    </source>
</evidence>
<dbReference type="AlphaFoldDB" id="A0A7S3EVM7"/>
<protein>
    <submittedName>
        <fullName evidence="6">Uncharacterized protein</fullName>
    </submittedName>
</protein>
<proteinExistence type="inferred from homology"/>
<reference evidence="6" key="1">
    <citation type="submission" date="2021-01" db="EMBL/GenBank/DDBJ databases">
        <authorList>
            <person name="Corre E."/>
            <person name="Pelletier E."/>
            <person name="Niang G."/>
            <person name="Scheremetjew M."/>
            <person name="Finn R."/>
            <person name="Kale V."/>
            <person name="Holt S."/>
            <person name="Cochrane G."/>
            <person name="Meng A."/>
            <person name="Brown T."/>
            <person name="Cohen L."/>
        </authorList>
    </citation>
    <scope>NUCLEOTIDE SEQUENCE</scope>
    <source>
        <strain evidence="6">CCMP281</strain>
    </source>
</reference>
<keyword evidence="2 5" id="KW-0812">Transmembrane</keyword>
<name>A0A7S3EVM7_9EUKA</name>
<evidence type="ECO:0000256" key="4">
    <source>
        <dbReference type="ARBA" id="ARBA00023136"/>
    </source>
</evidence>
<sequence length="260" mass="28762">MAANCDGLVQAGFIRKVYAILSMQLMMTVCGAAFFMLHTSTREFVLHTPSMFYAAMFLPLGLIFALMCYKDQHPTNMYLLSAFTLCETYTIGVICAMYYESGNGMIVLQALMLTAAVFISLTVYTLTTKKDFSFLGAGLFAGLVILIVWSLLNSFFNFGAGGHMVFSLFGALLFAGGPVLPFYPPVCTPLPVSLCRTLFLGRNAPNPPYHQGYILYDTSQIMHNLGPDDYIVAAINLYLDIINLFLYLLEILRMLQGGDN</sequence>
<feature type="transmembrane region" description="Helical" evidence="5">
    <location>
        <begin position="230"/>
        <end position="249"/>
    </location>
</feature>
<evidence type="ECO:0000256" key="1">
    <source>
        <dbReference type="ARBA" id="ARBA00004141"/>
    </source>
</evidence>
<comment type="subcellular location">
    <subcellularLocation>
        <location evidence="1">Membrane</location>
        <topology evidence="1">Multi-pass membrane protein</topology>
    </subcellularLocation>
</comment>
<feature type="transmembrane region" description="Helical" evidence="5">
    <location>
        <begin position="44"/>
        <end position="66"/>
    </location>
</feature>
<keyword evidence="3 5" id="KW-1133">Transmembrane helix</keyword>
<feature type="transmembrane region" description="Helical" evidence="5">
    <location>
        <begin position="17"/>
        <end position="37"/>
    </location>
</feature>
<comment type="similarity">
    <text evidence="5">Belongs to the BI1 family.</text>
</comment>
<evidence type="ECO:0000256" key="2">
    <source>
        <dbReference type="ARBA" id="ARBA00022692"/>
    </source>
</evidence>
<dbReference type="PANTHER" id="PTHR23291:SF50">
    <property type="entry name" value="PROTEIN LIFEGUARD 4"/>
    <property type="match status" value="1"/>
</dbReference>
<accession>A0A7S3EVM7</accession>
<feature type="transmembrane region" description="Helical" evidence="5">
    <location>
        <begin position="106"/>
        <end position="126"/>
    </location>
</feature>
<dbReference type="EMBL" id="HBHX01015940">
    <property type="protein sequence ID" value="CAE0108264.1"/>
    <property type="molecule type" value="Transcribed_RNA"/>
</dbReference>